<accession>A0A8J7JEU7</accession>
<dbReference type="PANTHER" id="PTHR34069">
    <property type="entry name" value="3-OXOACYL-[ACYL-CARRIER-PROTEIN] SYNTHASE 3"/>
    <property type="match status" value="1"/>
</dbReference>
<keyword evidence="5" id="KW-1185">Reference proteome</keyword>
<proteinExistence type="predicted"/>
<comment type="caution">
    <text evidence="4">The sequence shown here is derived from an EMBL/GenBank/DDBJ whole genome shotgun (WGS) entry which is preliminary data.</text>
</comment>
<dbReference type="AlphaFoldDB" id="A0A8J7JEU7"/>
<name>A0A8J7JEU7_9BACT</name>
<keyword evidence="1" id="KW-0808">Transferase</keyword>
<keyword evidence="2" id="KW-0012">Acyltransferase</keyword>
<dbReference type="EMBL" id="JAEMHM010000013">
    <property type="protein sequence ID" value="MBJ6726278.1"/>
    <property type="molecule type" value="Genomic_DNA"/>
</dbReference>
<gene>
    <name evidence="4" type="ORF">JFN93_16310</name>
</gene>
<organism evidence="4 5">
    <name type="scientific">Geomesophilobacter sediminis</name>
    <dbReference type="NCBI Taxonomy" id="2798584"/>
    <lineage>
        <taxon>Bacteria</taxon>
        <taxon>Pseudomonadati</taxon>
        <taxon>Thermodesulfobacteriota</taxon>
        <taxon>Desulfuromonadia</taxon>
        <taxon>Geobacterales</taxon>
        <taxon>Geobacteraceae</taxon>
        <taxon>Geomesophilobacter</taxon>
    </lineage>
</organism>
<evidence type="ECO:0000259" key="3">
    <source>
        <dbReference type="Pfam" id="PF08541"/>
    </source>
</evidence>
<dbReference type="Gene3D" id="3.40.47.10">
    <property type="match status" value="2"/>
</dbReference>
<protein>
    <submittedName>
        <fullName evidence="4">3-oxoacyl-ACP synthase III</fullName>
    </submittedName>
</protein>
<evidence type="ECO:0000256" key="1">
    <source>
        <dbReference type="ARBA" id="ARBA00022679"/>
    </source>
</evidence>
<dbReference type="GO" id="GO:0044550">
    <property type="term" value="P:secondary metabolite biosynthetic process"/>
    <property type="evidence" value="ECO:0007669"/>
    <property type="project" value="TreeGrafter"/>
</dbReference>
<evidence type="ECO:0000313" key="5">
    <source>
        <dbReference type="Proteomes" id="UP000636888"/>
    </source>
</evidence>
<dbReference type="Proteomes" id="UP000636888">
    <property type="component" value="Unassembled WGS sequence"/>
</dbReference>
<reference evidence="4" key="1">
    <citation type="submission" date="2020-12" db="EMBL/GenBank/DDBJ databases">
        <title>Geomonas sp. Red875, isolated from river sediment.</title>
        <authorList>
            <person name="Xu Z."/>
            <person name="Zhang Z."/>
            <person name="Masuda Y."/>
            <person name="Itoh H."/>
            <person name="Senoo K."/>
        </authorList>
    </citation>
    <scope>NUCLEOTIDE SEQUENCE</scope>
    <source>
        <strain evidence="4">Red875</strain>
    </source>
</reference>
<evidence type="ECO:0000256" key="2">
    <source>
        <dbReference type="ARBA" id="ARBA00023315"/>
    </source>
</evidence>
<dbReference type="PANTHER" id="PTHR34069:SF3">
    <property type="entry name" value="ACYL-COA:ACYL-COA ALKYLTRANSFERASE"/>
    <property type="match status" value="1"/>
</dbReference>
<feature type="domain" description="Beta-ketoacyl-[acyl-carrier-protein] synthase III C-terminal" evidence="3">
    <location>
        <begin position="260"/>
        <end position="342"/>
    </location>
</feature>
<evidence type="ECO:0000313" key="4">
    <source>
        <dbReference type="EMBL" id="MBJ6726278.1"/>
    </source>
</evidence>
<dbReference type="Pfam" id="PF08541">
    <property type="entry name" value="ACP_syn_III_C"/>
    <property type="match status" value="1"/>
</dbReference>
<dbReference type="InterPro" id="IPR016039">
    <property type="entry name" value="Thiolase-like"/>
</dbReference>
<dbReference type="InterPro" id="IPR013747">
    <property type="entry name" value="ACP_syn_III_C"/>
</dbReference>
<dbReference type="RefSeq" id="WP_199385167.1">
    <property type="nucleotide sequence ID" value="NZ_JAEMHM010000013.1"/>
</dbReference>
<dbReference type="GO" id="GO:0016746">
    <property type="term" value="F:acyltransferase activity"/>
    <property type="evidence" value="ECO:0007669"/>
    <property type="project" value="UniProtKB-KW"/>
</dbReference>
<sequence>MKYSKVHIESFGYELAPVVVTSTELEARLEPLYKALHFAPGQLQVLTGIRERRWWEPGYPVSRGATAAGKKALAAANISPKDIGALVYAGVCRERFEPATACRVAAGLKIGGNAAVFDVSNACLGVINGILEVANRIELGQIRAGLVVSCESARDINDIMIEKMLADRSMETFTSSLATLTGGSGAVAVLLTDGSFSGATRRRLRGGITMAAPEHHGLCLWGVAPDGHGKFIQSMSTDAVSVMNYGVELGEKTWAAFLPEVGWTTAEVDRVVCHQVGSAHQAAILKTLGIPQDKDFTTFEYLGNIGTVSLPLTAALADERDILAPGDKVAMLGIGSGLNCMMLGVDW</sequence>
<dbReference type="NCBIfam" id="NF006720">
    <property type="entry name" value="PRK09258.1"/>
    <property type="match status" value="1"/>
</dbReference>
<dbReference type="SUPFAM" id="SSF53901">
    <property type="entry name" value="Thiolase-like"/>
    <property type="match status" value="1"/>
</dbReference>